<dbReference type="Proteomes" id="UP000186817">
    <property type="component" value="Unassembled WGS sequence"/>
</dbReference>
<evidence type="ECO:0000259" key="3">
    <source>
        <dbReference type="PROSITE" id="PS50878"/>
    </source>
</evidence>
<sequence>MHTFTSPSVKSQLDYVLLRTSTATHGAKLAKPLHQFPVGAYRQTNHHPVQATIRMLPMAYRASTAQAGHKHHFAAAALQSAVTQHSASAQALLQAVEERLLALPQAQALSTEHDLVNTILLEETCRAFPPTPREDQRVSAQTEYRASARGTWQLHRQLQRSGMPSLRNIWSRWGTFAQFMRASTTLRRQSRDLKKQFLADQMRQAELAASKGNHRDLFLIARRLGPKTAQNVSRLQGPDGQVLDSKAEMAAIIKHSSEAFASTPDTTSLQPLEGAFTFTATDLQAELATLNIRKAVPRHIAPNAVWRLCAHSISARLGPCFEHHFRPMSTDVLEGDMQDAHICWLNKPSKPPTSMSAKRPIGLMPPCAKSLAGTVARRILDHLQPVLDHMPQFAYCAGRGINDAILRVHSYFNEIESLQKGQIKNRFKQHQNVRQLDCHGGACLSLDLSSAFDSVSRDLLIQSLLDHQVPPDLINIVQQLHRNAKYIFSTTSSRGQVTTSNGIKQGCTAAPTLWISFTLSILEHLAHRRSLTWIQNMLTLFADDFCGHWTITNLQDWTATISDLTLLMETLETYKLKVNLQKTALLVNLKGRMAKKILRQHVRHKAGETFLVLVVHGQECLLKIKESHTYLGTIISYRDRRDLNVGHRISAAQARYQQLRKILNGRGPLSIKYRLRLWQACIPPSITYSLEATGCTCKGLQRIKVVATRHLRAILREPAHLHHVSTSDIWERARLPTPEQSILARMTKLRSQRSPDYHPCGPDLVVNDRVAAQLSAQIAHLQEAIRQLAQQGLSVPEEAQPSPNPGFACAHCDLVLPTAHARLIHSAIKHAEAPAPTDPRLKPQFHAPDHSVNGLPTCKLCHRNFTKWQQLKLHIENGSCIGLGGDSMKLSPPAEDNQAMRNPVTEAQAVTATARAYEGPESQEQAAQNAIPIITDPSFLSKLNAWDQHLNCRHTRARLQSRCVVCGMWIADGKHLKQHYNKVHHHDFPNALEQAQKLCLPFKSQFTRGRSCRYCGSKVGAPCRHVIQCTVLHQLCLAVSLCRPETRPRMGDLETEIFAHCMPSGAAEPSAEQGNKRARPDIRQPNGRRGRPPYSAPFGQAPWKPTPAFQTPAQDSQIRLLSKIVLKHEEQLAALRKDTQFVLFFRQDDKSLLPSLMSVSREWKNKQAAGDQSIQSSQRTVLISCLLRELLARVQRVVATEPGRESLKKAEWLTSSNAWTYMRWSPKLRKLVADETKEPLVHDEAVRIITELQKSMRGEIIHRFQSTINLAKLEEQGAQQAIFHLGISLRGSEATEVYEQFRKLAGLSLTNLAGFSMKVDDQMRPPMAQQLAQLTFGGGGVHHVDGAALTKQKLMRWIARRLGFSCSFPEASEVTKVNGTNLFLLRKYGDTWTAAHLSLMESQLKELEAQMMMMQRHVDNIHSQMHTLQLLVHRHAYLYSNRVTNKARMTKVRVLDTLD</sequence>
<keyword evidence="4" id="KW-0808">Transferase</keyword>
<keyword evidence="1" id="KW-0175">Coiled coil</keyword>
<dbReference type="PANTHER" id="PTHR19446">
    <property type="entry name" value="REVERSE TRANSCRIPTASES"/>
    <property type="match status" value="1"/>
</dbReference>
<organism evidence="4 5">
    <name type="scientific">Symbiodinium microadriaticum</name>
    <name type="common">Dinoflagellate</name>
    <name type="synonym">Zooxanthella microadriatica</name>
    <dbReference type="NCBI Taxonomy" id="2951"/>
    <lineage>
        <taxon>Eukaryota</taxon>
        <taxon>Sar</taxon>
        <taxon>Alveolata</taxon>
        <taxon>Dinophyceae</taxon>
        <taxon>Suessiales</taxon>
        <taxon>Symbiodiniaceae</taxon>
        <taxon>Symbiodinium</taxon>
    </lineage>
</organism>
<dbReference type="PROSITE" id="PS00028">
    <property type="entry name" value="ZINC_FINGER_C2H2_1"/>
    <property type="match status" value="1"/>
</dbReference>
<reference evidence="4 5" key="1">
    <citation type="submission" date="2016-02" db="EMBL/GenBank/DDBJ databases">
        <title>Genome analysis of coral dinoflagellate symbionts highlights evolutionary adaptations to a symbiotic lifestyle.</title>
        <authorList>
            <person name="Aranda M."/>
            <person name="Li Y."/>
            <person name="Liew Y.J."/>
            <person name="Baumgarten S."/>
            <person name="Simakov O."/>
            <person name="Wilson M."/>
            <person name="Piel J."/>
            <person name="Ashoor H."/>
            <person name="Bougouffa S."/>
            <person name="Bajic V.B."/>
            <person name="Ryu T."/>
            <person name="Ravasi T."/>
            <person name="Bayer T."/>
            <person name="Micklem G."/>
            <person name="Kim H."/>
            <person name="Bhak J."/>
            <person name="Lajeunesse T.C."/>
            <person name="Voolstra C.R."/>
        </authorList>
    </citation>
    <scope>NUCLEOTIDE SEQUENCE [LARGE SCALE GENOMIC DNA]</scope>
    <source>
        <strain evidence="4 5">CCMP2467</strain>
    </source>
</reference>
<keyword evidence="4" id="KW-0548">Nucleotidyltransferase</keyword>
<dbReference type="GO" id="GO:0003964">
    <property type="term" value="F:RNA-directed DNA polymerase activity"/>
    <property type="evidence" value="ECO:0007669"/>
    <property type="project" value="UniProtKB-KW"/>
</dbReference>
<dbReference type="PROSITE" id="PS50878">
    <property type="entry name" value="RT_POL"/>
    <property type="match status" value="1"/>
</dbReference>
<gene>
    <name evidence="4" type="primary">jockey\pol</name>
    <name evidence="4" type="ORF">AK812_SmicGene43027</name>
</gene>
<evidence type="ECO:0000313" key="5">
    <source>
        <dbReference type="Proteomes" id="UP000186817"/>
    </source>
</evidence>
<keyword evidence="4" id="KW-0695">RNA-directed DNA polymerase</keyword>
<dbReference type="SMART" id="SM00355">
    <property type="entry name" value="ZnF_C2H2"/>
    <property type="match status" value="3"/>
</dbReference>
<dbReference type="SUPFAM" id="SSF56672">
    <property type="entry name" value="DNA/RNA polymerases"/>
    <property type="match status" value="1"/>
</dbReference>
<evidence type="ECO:0000313" key="4">
    <source>
        <dbReference type="EMBL" id="OLP76967.1"/>
    </source>
</evidence>
<dbReference type="OrthoDB" id="429613at2759"/>
<dbReference type="InterPro" id="IPR013087">
    <property type="entry name" value="Znf_C2H2_type"/>
</dbReference>
<feature type="coiled-coil region" evidence="1">
    <location>
        <begin position="1397"/>
        <end position="1424"/>
    </location>
</feature>
<evidence type="ECO:0000256" key="2">
    <source>
        <dbReference type="SAM" id="MobiDB-lite"/>
    </source>
</evidence>
<feature type="domain" description="Reverse transcriptase" evidence="3">
    <location>
        <begin position="326"/>
        <end position="635"/>
    </location>
</feature>
<proteinExistence type="predicted"/>
<evidence type="ECO:0000256" key="1">
    <source>
        <dbReference type="SAM" id="Coils"/>
    </source>
</evidence>
<protein>
    <submittedName>
        <fullName evidence="4">RNA-directed DNA polymerase from mobile element jockey</fullName>
    </submittedName>
</protein>
<keyword evidence="5" id="KW-1185">Reference proteome</keyword>
<dbReference type="InterPro" id="IPR000477">
    <property type="entry name" value="RT_dom"/>
</dbReference>
<feature type="region of interest" description="Disordered" evidence="2">
    <location>
        <begin position="1065"/>
        <end position="1105"/>
    </location>
</feature>
<dbReference type="EMBL" id="LSRX01001876">
    <property type="protein sequence ID" value="OLP76967.1"/>
    <property type="molecule type" value="Genomic_DNA"/>
</dbReference>
<accession>A0A1Q9C226</accession>
<comment type="caution">
    <text evidence="4">The sequence shown here is derived from an EMBL/GenBank/DDBJ whole genome shotgun (WGS) entry which is preliminary data.</text>
</comment>
<dbReference type="Pfam" id="PF00078">
    <property type="entry name" value="RVT_1"/>
    <property type="match status" value="1"/>
</dbReference>
<dbReference type="InterPro" id="IPR043502">
    <property type="entry name" value="DNA/RNA_pol_sf"/>
</dbReference>
<name>A0A1Q9C226_SYMMI</name>